<feature type="chain" id="PRO_5045611933" evidence="2">
    <location>
        <begin position="24"/>
        <end position="308"/>
    </location>
</feature>
<protein>
    <submittedName>
        <fullName evidence="4">DUF4412 domain-containing protein</fullName>
    </submittedName>
</protein>
<feature type="domain" description="DUF4412" evidence="3">
    <location>
        <begin position="115"/>
        <end position="295"/>
    </location>
</feature>
<dbReference type="InterPro" id="IPR025524">
    <property type="entry name" value="DUF4412"/>
</dbReference>
<comment type="caution">
    <text evidence="4">The sequence shown here is derived from an EMBL/GenBank/DDBJ whole genome shotgun (WGS) entry which is preliminary data.</text>
</comment>
<dbReference type="Pfam" id="PF14371">
    <property type="entry name" value="DUF4412"/>
    <property type="match status" value="1"/>
</dbReference>
<evidence type="ECO:0000256" key="1">
    <source>
        <dbReference type="SAM" id="MobiDB-lite"/>
    </source>
</evidence>
<proteinExistence type="predicted"/>
<evidence type="ECO:0000313" key="4">
    <source>
        <dbReference type="EMBL" id="MFB5946591.1"/>
    </source>
</evidence>
<dbReference type="RefSeq" id="WP_375558121.1">
    <property type="nucleotide sequence ID" value="NZ_JBBVGT010000003.1"/>
</dbReference>
<feature type="signal peptide" evidence="2">
    <location>
        <begin position="1"/>
        <end position="23"/>
    </location>
</feature>
<dbReference type="EMBL" id="JBBVGT010000003">
    <property type="protein sequence ID" value="MFB5946591.1"/>
    <property type="molecule type" value="Genomic_DNA"/>
</dbReference>
<keyword evidence="2" id="KW-0732">Signal</keyword>
<accession>A0ABV5CG95</accession>
<name>A0ABV5CG95_9SPHI</name>
<dbReference type="Proteomes" id="UP001580928">
    <property type="component" value="Unassembled WGS sequence"/>
</dbReference>
<evidence type="ECO:0000313" key="5">
    <source>
        <dbReference type="Proteomes" id="UP001580928"/>
    </source>
</evidence>
<feature type="region of interest" description="Disordered" evidence="1">
    <location>
        <begin position="52"/>
        <end position="83"/>
    </location>
</feature>
<gene>
    <name evidence="4" type="ORF">WKR92_12205</name>
</gene>
<reference evidence="4 5" key="1">
    <citation type="submission" date="2024-04" db="EMBL/GenBank/DDBJ databases">
        <title>Albibacterium profundi sp. nov., isolated from sediment of the Challenger Deep of Mariana Trench.</title>
        <authorList>
            <person name="Wang Y."/>
        </authorList>
    </citation>
    <scope>NUCLEOTIDE SEQUENCE [LARGE SCALE GENOMIC DNA]</scope>
    <source>
        <strain evidence="4 5">RHL897</strain>
    </source>
</reference>
<sequence length="308" mass="34233">MKKIALLTLLACGLCSFPGTAEAQILKKIGKKIEKSVERRVERKVDQGIEKGLDKAEDETGNAVEGALAGDKEGNKSATKQSEFKTLPDDYQIAITGSGPDLYMEYRMHVDGAQMNGQQMNMSMKMYTSPKTGKGRAETVMEIPMLGEMKMSVLTDMNNPQRAVMLNDKKQQYSVIDFSDSKLKDDKEIYTVNKLGTVNFRGLNCIHAEAINQDGERFEIWTTREIPGYEDIAALYSKAQRMGSDNMWKALQDANCAGFMVKLKVESDGATSIMELVEMQNTDVPASTFEIPDGYKEKKGSMFGGFMN</sequence>
<organism evidence="4 5">
    <name type="scientific">Albibacterium profundi</name>
    <dbReference type="NCBI Taxonomy" id="3134906"/>
    <lineage>
        <taxon>Bacteria</taxon>
        <taxon>Pseudomonadati</taxon>
        <taxon>Bacteroidota</taxon>
        <taxon>Sphingobacteriia</taxon>
        <taxon>Sphingobacteriales</taxon>
        <taxon>Sphingobacteriaceae</taxon>
        <taxon>Albibacterium</taxon>
    </lineage>
</organism>
<keyword evidence="5" id="KW-1185">Reference proteome</keyword>
<evidence type="ECO:0000256" key="2">
    <source>
        <dbReference type="SAM" id="SignalP"/>
    </source>
</evidence>
<evidence type="ECO:0000259" key="3">
    <source>
        <dbReference type="Pfam" id="PF14371"/>
    </source>
</evidence>